<proteinExistence type="predicted"/>
<reference evidence="2 3" key="1">
    <citation type="journal article" date="2024" name="IMA Fungus">
        <title>Apiospora arundinis, a panoply of carbohydrate-active enzymes and secondary metabolites.</title>
        <authorList>
            <person name="Sorensen T."/>
            <person name="Petersen C."/>
            <person name="Muurmann A.T."/>
            <person name="Christiansen J.V."/>
            <person name="Brundto M.L."/>
            <person name="Overgaard C.K."/>
            <person name="Boysen A.T."/>
            <person name="Wollenberg R.D."/>
            <person name="Larsen T.O."/>
            <person name="Sorensen J.L."/>
            <person name="Nielsen K.L."/>
            <person name="Sondergaard T.E."/>
        </authorList>
    </citation>
    <scope>NUCLEOTIDE SEQUENCE [LARGE SCALE GENOMIC DNA]</scope>
    <source>
        <strain evidence="2 3">AAU 773</strain>
    </source>
</reference>
<feature type="compositionally biased region" description="Polar residues" evidence="1">
    <location>
        <begin position="111"/>
        <end position="120"/>
    </location>
</feature>
<feature type="region of interest" description="Disordered" evidence="1">
    <location>
        <begin position="11"/>
        <end position="41"/>
    </location>
</feature>
<sequence length="120" mass="13121">MVLWMRFLGGRDEEGDSGGQAIGKISTPRRSHARSVLDGSSSNDWPARFRFSQAIRESELERRPDDSSALAVADRVSARRNVRCAMGTYDRAAANAVHTQSAAKSLKVPEQNPTHSHGLS</sequence>
<dbReference type="EMBL" id="JAPCWZ010000007">
    <property type="protein sequence ID" value="KAK8855113.1"/>
    <property type="molecule type" value="Genomic_DNA"/>
</dbReference>
<evidence type="ECO:0000256" key="1">
    <source>
        <dbReference type="SAM" id="MobiDB-lite"/>
    </source>
</evidence>
<feature type="region of interest" description="Disordered" evidence="1">
    <location>
        <begin position="98"/>
        <end position="120"/>
    </location>
</feature>
<gene>
    <name evidence="2" type="ORF">PGQ11_011025</name>
</gene>
<protein>
    <submittedName>
        <fullName evidence="2">Uncharacterized protein</fullName>
    </submittedName>
</protein>
<evidence type="ECO:0000313" key="2">
    <source>
        <dbReference type="EMBL" id="KAK8855113.1"/>
    </source>
</evidence>
<keyword evidence="3" id="KW-1185">Reference proteome</keyword>
<organism evidence="2 3">
    <name type="scientific">Apiospora arundinis</name>
    <dbReference type="NCBI Taxonomy" id="335852"/>
    <lineage>
        <taxon>Eukaryota</taxon>
        <taxon>Fungi</taxon>
        <taxon>Dikarya</taxon>
        <taxon>Ascomycota</taxon>
        <taxon>Pezizomycotina</taxon>
        <taxon>Sordariomycetes</taxon>
        <taxon>Xylariomycetidae</taxon>
        <taxon>Amphisphaeriales</taxon>
        <taxon>Apiosporaceae</taxon>
        <taxon>Apiospora</taxon>
    </lineage>
</organism>
<accession>A0ABR2HYC2</accession>
<comment type="caution">
    <text evidence="2">The sequence shown here is derived from an EMBL/GenBank/DDBJ whole genome shotgun (WGS) entry which is preliminary data.</text>
</comment>
<evidence type="ECO:0000313" key="3">
    <source>
        <dbReference type="Proteomes" id="UP001390339"/>
    </source>
</evidence>
<name>A0ABR2HYC2_9PEZI</name>
<dbReference type="Proteomes" id="UP001390339">
    <property type="component" value="Unassembled WGS sequence"/>
</dbReference>